<dbReference type="OrthoDB" id="101122at2"/>
<proteinExistence type="predicted"/>
<keyword evidence="4" id="KW-1185">Reference proteome</keyword>
<gene>
    <name evidence="3" type="ORF">FRZ54_04280</name>
</gene>
<evidence type="ECO:0008006" key="5">
    <source>
        <dbReference type="Google" id="ProtNLM"/>
    </source>
</evidence>
<accession>A0A5B8US36</accession>
<reference evidence="3 4" key="1">
    <citation type="journal article" date="2017" name="Curr. Microbiol.">
        <title>Mucilaginibacter ginsenosidivorans sp. nov., Isolated from Soil of Ginseng Field.</title>
        <authorList>
            <person name="Kim M.M."/>
            <person name="Siddiqi M.Z."/>
            <person name="Im W.T."/>
        </authorList>
    </citation>
    <scope>NUCLEOTIDE SEQUENCE [LARGE SCALE GENOMIC DNA]</scope>
    <source>
        <strain evidence="3 4">Gsoil 3017</strain>
    </source>
</reference>
<evidence type="ECO:0000256" key="1">
    <source>
        <dbReference type="SAM" id="MobiDB-lite"/>
    </source>
</evidence>
<feature type="compositionally biased region" description="Low complexity" evidence="1">
    <location>
        <begin position="34"/>
        <end position="55"/>
    </location>
</feature>
<dbReference type="EMBL" id="CP042436">
    <property type="protein sequence ID" value="QEC61834.1"/>
    <property type="molecule type" value="Genomic_DNA"/>
</dbReference>
<sequence length="206" mass="22224">MKTLILSLILISTLVACKKETIAPVATPGKPAGTSTTASSSTTSTTSTSTTSTPVTPVAAATDTIPEMAGFKLKLIEDNTNYDEVLFMFKQKSSTTYDAMEDGKYFTGNGQVSLASISSDGTDLAVNSLPYSPGMSIGLDANAKTDGTYTFDLSFQIKIPYDVHIWLKDNLLNNSVDLRITDYTFKVSKADPNSFGNKRFELIIKR</sequence>
<feature type="signal peptide" evidence="2">
    <location>
        <begin position="1"/>
        <end position="18"/>
    </location>
</feature>
<dbReference type="KEGG" id="mgin:FRZ54_04280"/>
<evidence type="ECO:0000313" key="4">
    <source>
        <dbReference type="Proteomes" id="UP000321479"/>
    </source>
</evidence>
<dbReference type="PROSITE" id="PS51257">
    <property type="entry name" value="PROKAR_LIPOPROTEIN"/>
    <property type="match status" value="1"/>
</dbReference>
<feature type="region of interest" description="Disordered" evidence="1">
    <location>
        <begin position="25"/>
        <end position="55"/>
    </location>
</feature>
<organism evidence="3 4">
    <name type="scientific">Mucilaginibacter ginsenosidivorans</name>
    <dbReference type="NCBI Taxonomy" id="398053"/>
    <lineage>
        <taxon>Bacteria</taxon>
        <taxon>Pseudomonadati</taxon>
        <taxon>Bacteroidota</taxon>
        <taxon>Sphingobacteriia</taxon>
        <taxon>Sphingobacteriales</taxon>
        <taxon>Sphingobacteriaceae</taxon>
        <taxon>Mucilaginibacter</taxon>
    </lineage>
</organism>
<keyword evidence="2" id="KW-0732">Signal</keyword>
<feature type="chain" id="PRO_5022930031" description="Lipoprotein" evidence="2">
    <location>
        <begin position="19"/>
        <end position="206"/>
    </location>
</feature>
<dbReference type="AlphaFoldDB" id="A0A5B8US36"/>
<dbReference type="RefSeq" id="WP_147030411.1">
    <property type="nucleotide sequence ID" value="NZ_CP042436.1"/>
</dbReference>
<name>A0A5B8US36_9SPHI</name>
<protein>
    <recommendedName>
        <fullName evidence="5">Lipoprotein</fullName>
    </recommendedName>
</protein>
<evidence type="ECO:0000256" key="2">
    <source>
        <dbReference type="SAM" id="SignalP"/>
    </source>
</evidence>
<dbReference type="Proteomes" id="UP000321479">
    <property type="component" value="Chromosome"/>
</dbReference>
<evidence type="ECO:0000313" key="3">
    <source>
        <dbReference type="EMBL" id="QEC61834.1"/>
    </source>
</evidence>